<dbReference type="SUPFAM" id="SSF57302">
    <property type="entry name" value="Snake toxin-like"/>
    <property type="match status" value="1"/>
</dbReference>
<dbReference type="AlphaFoldDB" id="A0A5N5SSU7"/>
<proteinExistence type="predicted"/>
<dbReference type="InterPro" id="IPR045860">
    <property type="entry name" value="Snake_toxin-like_sf"/>
</dbReference>
<dbReference type="EMBL" id="SEYY01020720">
    <property type="protein sequence ID" value="KAB7497077.1"/>
    <property type="molecule type" value="Genomic_DNA"/>
</dbReference>
<evidence type="ECO:0008006" key="5">
    <source>
        <dbReference type="Google" id="ProtNLM"/>
    </source>
</evidence>
<keyword evidence="1" id="KW-0812">Transmembrane</keyword>
<evidence type="ECO:0000313" key="4">
    <source>
        <dbReference type="Proteomes" id="UP000326759"/>
    </source>
</evidence>
<organism evidence="3 4">
    <name type="scientific">Armadillidium nasatum</name>
    <dbReference type="NCBI Taxonomy" id="96803"/>
    <lineage>
        <taxon>Eukaryota</taxon>
        <taxon>Metazoa</taxon>
        <taxon>Ecdysozoa</taxon>
        <taxon>Arthropoda</taxon>
        <taxon>Crustacea</taxon>
        <taxon>Multicrustacea</taxon>
        <taxon>Malacostraca</taxon>
        <taxon>Eumalacostraca</taxon>
        <taxon>Peracarida</taxon>
        <taxon>Isopoda</taxon>
        <taxon>Oniscidea</taxon>
        <taxon>Crinocheta</taxon>
        <taxon>Armadillidiidae</taxon>
        <taxon>Armadillidium</taxon>
    </lineage>
</organism>
<dbReference type="Proteomes" id="UP000326759">
    <property type="component" value="Unassembled WGS sequence"/>
</dbReference>
<feature type="transmembrane region" description="Helical" evidence="1">
    <location>
        <begin position="119"/>
        <end position="139"/>
    </location>
</feature>
<protein>
    <recommendedName>
        <fullName evidence="5">UPAR/Ly6 domain-containing protein</fullName>
    </recommendedName>
</protein>
<dbReference type="OrthoDB" id="10011411at2759"/>
<evidence type="ECO:0000313" key="3">
    <source>
        <dbReference type="EMBL" id="KAB7497077.1"/>
    </source>
</evidence>
<accession>A0A5N5SSU7</accession>
<feature type="signal peptide" evidence="2">
    <location>
        <begin position="1"/>
        <end position="31"/>
    </location>
</feature>
<keyword evidence="4" id="KW-1185">Reference proteome</keyword>
<evidence type="ECO:0000256" key="2">
    <source>
        <dbReference type="SAM" id="SignalP"/>
    </source>
</evidence>
<gene>
    <name evidence="3" type="ORF">Anas_04902</name>
</gene>
<feature type="chain" id="PRO_5024297785" description="UPAR/Ly6 domain-containing protein" evidence="2">
    <location>
        <begin position="32"/>
        <end position="140"/>
    </location>
</feature>
<sequence>MGFLNNKIKMLPKYCSISVLCILLMITPLYGLKCYDCEDCLNSKPDIEECEGSENACIKVTAGNMVSKTCINDNFCSMEKFEEGMKKAWNKLTNIFTVTPKNSHFTCCGTDYCNSGNRLGNALGTFAASCFLIGFMYFLN</sequence>
<dbReference type="Gene3D" id="2.10.60.10">
    <property type="entry name" value="CD59"/>
    <property type="match status" value="1"/>
</dbReference>
<name>A0A5N5SSU7_9CRUS</name>
<comment type="caution">
    <text evidence="3">The sequence shown here is derived from an EMBL/GenBank/DDBJ whole genome shotgun (WGS) entry which is preliminary data.</text>
</comment>
<keyword evidence="1" id="KW-0472">Membrane</keyword>
<reference evidence="3 4" key="1">
    <citation type="journal article" date="2019" name="PLoS Biol.">
        <title>Sex chromosomes control vertical transmission of feminizing Wolbachia symbionts in an isopod.</title>
        <authorList>
            <person name="Becking T."/>
            <person name="Chebbi M.A."/>
            <person name="Giraud I."/>
            <person name="Moumen B."/>
            <person name="Laverre T."/>
            <person name="Caubet Y."/>
            <person name="Peccoud J."/>
            <person name="Gilbert C."/>
            <person name="Cordaux R."/>
        </authorList>
    </citation>
    <scope>NUCLEOTIDE SEQUENCE [LARGE SCALE GENOMIC DNA]</scope>
    <source>
        <strain evidence="3">ANa2</strain>
        <tissue evidence="3">Whole body excluding digestive tract and cuticle</tissue>
    </source>
</reference>
<keyword evidence="2" id="KW-0732">Signal</keyword>
<evidence type="ECO:0000256" key="1">
    <source>
        <dbReference type="SAM" id="Phobius"/>
    </source>
</evidence>
<keyword evidence="1" id="KW-1133">Transmembrane helix</keyword>